<organism evidence="3">
    <name type="scientific">Bicosoecida sp. CB-2014</name>
    <dbReference type="NCBI Taxonomy" id="1486930"/>
    <lineage>
        <taxon>Eukaryota</taxon>
        <taxon>Sar</taxon>
        <taxon>Stramenopiles</taxon>
        <taxon>Bigyra</taxon>
        <taxon>Opalozoa</taxon>
        <taxon>Bicosoecida</taxon>
    </lineage>
</organism>
<keyword evidence="2" id="KW-0472">Membrane</keyword>
<keyword evidence="2" id="KW-1133">Transmembrane helix</keyword>
<feature type="transmembrane region" description="Helical" evidence="2">
    <location>
        <begin position="185"/>
        <end position="206"/>
    </location>
</feature>
<dbReference type="AlphaFoldDB" id="A0A7S1C2M5"/>
<feature type="coiled-coil region" evidence="1">
    <location>
        <begin position="97"/>
        <end position="153"/>
    </location>
</feature>
<accession>A0A7S1C2M5</accession>
<gene>
    <name evidence="3" type="ORF">BSP0115_LOCUS1138</name>
</gene>
<evidence type="ECO:0000256" key="1">
    <source>
        <dbReference type="SAM" id="Coils"/>
    </source>
</evidence>
<keyword evidence="2" id="KW-0812">Transmembrane</keyword>
<proteinExistence type="predicted"/>
<keyword evidence="1" id="KW-0175">Coiled coil</keyword>
<sequence length="216" mass="22787">MSESGDGASTRDGSSAIDIGAAGAGGGAGGAGGGGGRDGLAAAERLLGAMLEAAAFEAVDIAATDFNMAQVAGELKATDTRGDPEVMEKWKGLLEQFKELEGDLWALNEQFDRLDAKREEIRTFVLTEGKRMLEKAAANNTNIQRQAGEMDKQNERIVKLQEGQKALGAPGFCVTKSDTFFDSRGCLICLLVLGLLLTAICVAAVLRKFKVITIDE</sequence>
<dbReference type="EMBL" id="HBFS01001650">
    <property type="protein sequence ID" value="CAD8907941.1"/>
    <property type="molecule type" value="Transcribed_RNA"/>
</dbReference>
<evidence type="ECO:0000256" key="2">
    <source>
        <dbReference type="SAM" id="Phobius"/>
    </source>
</evidence>
<evidence type="ECO:0000313" key="3">
    <source>
        <dbReference type="EMBL" id="CAD8907941.1"/>
    </source>
</evidence>
<protein>
    <submittedName>
        <fullName evidence="3">Uncharacterized protein</fullName>
    </submittedName>
</protein>
<name>A0A7S1C2M5_9STRA</name>
<reference evidence="3" key="1">
    <citation type="submission" date="2021-01" db="EMBL/GenBank/DDBJ databases">
        <authorList>
            <person name="Corre E."/>
            <person name="Pelletier E."/>
            <person name="Niang G."/>
            <person name="Scheremetjew M."/>
            <person name="Finn R."/>
            <person name="Kale V."/>
            <person name="Holt S."/>
            <person name="Cochrane G."/>
            <person name="Meng A."/>
            <person name="Brown T."/>
            <person name="Cohen L."/>
        </authorList>
    </citation>
    <scope>NUCLEOTIDE SEQUENCE</scope>
    <source>
        <strain evidence="3">Ms1</strain>
    </source>
</reference>